<comment type="caution">
    <text evidence="2">The sequence shown here is derived from an EMBL/GenBank/DDBJ whole genome shotgun (WGS) entry which is preliminary data.</text>
</comment>
<sequence length="150" mass="17004">MLFLFRARPSVLLRVGYYVLHGAAFVALAVSAVPVWLQVLLSVCLVLHLIKLLRCGLAGKGTGVVGVEADASETVIELCNRRRIPVAISELYCVPWCQIVKFHRKAWSDKQPYYLVVLPDCCDTECRRRLRIWLLSVSLQHASDQVHDRF</sequence>
<keyword evidence="1" id="KW-1133">Transmembrane helix</keyword>
<dbReference type="Proteomes" id="UP000175669">
    <property type="component" value="Unassembled WGS sequence"/>
</dbReference>
<evidence type="ECO:0000313" key="3">
    <source>
        <dbReference type="Proteomes" id="UP000175669"/>
    </source>
</evidence>
<evidence type="ECO:0000256" key="1">
    <source>
        <dbReference type="SAM" id="Phobius"/>
    </source>
</evidence>
<keyword evidence="3" id="KW-1185">Reference proteome</keyword>
<keyword evidence="1" id="KW-0472">Membrane</keyword>
<dbReference type="STRING" id="1524254.PHACT_01470"/>
<organism evidence="2 3">
    <name type="scientific">Pseudohongiella acticola</name>
    <dbReference type="NCBI Taxonomy" id="1524254"/>
    <lineage>
        <taxon>Bacteria</taxon>
        <taxon>Pseudomonadati</taxon>
        <taxon>Pseudomonadota</taxon>
        <taxon>Gammaproteobacteria</taxon>
        <taxon>Pseudomonadales</taxon>
        <taxon>Pseudohongiellaceae</taxon>
        <taxon>Pseudohongiella</taxon>
    </lineage>
</organism>
<feature type="transmembrane region" description="Helical" evidence="1">
    <location>
        <begin position="12"/>
        <end position="29"/>
    </location>
</feature>
<reference evidence="3" key="1">
    <citation type="submission" date="2016-07" db="EMBL/GenBank/DDBJ databases">
        <authorList>
            <person name="Florea S."/>
            <person name="Webb J.S."/>
            <person name="Jaromczyk J."/>
            <person name="Schardl C.L."/>
        </authorList>
    </citation>
    <scope>NUCLEOTIDE SEQUENCE [LARGE SCALE GENOMIC DNA]</scope>
    <source>
        <strain evidence="3">KCTC 42131</strain>
    </source>
</reference>
<keyword evidence="1" id="KW-0812">Transmembrane</keyword>
<proteinExistence type="predicted"/>
<gene>
    <name evidence="2" type="ORF">PHACT_01470</name>
</gene>
<dbReference type="AlphaFoldDB" id="A0A1E8CHQ9"/>
<accession>A0A1E8CHQ9</accession>
<evidence type="ECO:0000313" key="2">
    <source>
        <dbReference type="EMBL" id="OFE11974.1"/>
    </source>
</evidence>
<dbReference type="EMBL" id="MASR01000001">
    <property type="protein sequence ID" value="OFE11974.1"/>
    <property type="molecule type" value="Genomic_DNA"/>
</dbReference>
<protein>
    <submittedName>
        <fullName evidence="2">Uncharacterized protein</fullName>
    </submittedName>
</protein>
<name>A0A1E8CHQ9_9GAMM</name>